<reference evidence="2" key="1">
    <citation type="submission" date="2016-11" db="EMBL/GenBank/DDBJ databases">
        <authorList>
            <person name="Varghese N."/>
            <person name="Submissions S."/>
        </authorList>
    </citation>
    <scope>NUCLEOTIDE SEQUENCE [LARGE SCALE GENOMIC DNA]</scope>
    <source>
        <strain evidence="2">GAS401</strain>
    </source>
</reference>
<name>A0A1M7T767_9BRAD</name>
<organism evidence="1 2">
    <name type="scientific">Bradyrhizobium erythrophlei</name>
    <dbReference type="NCBI Taxonomy" id="1437360"/>
    <lineage>
        <taxon>Bacteria</taxon>
        <taxon>Pseudomonadati</taxon>
        <taxon>Pseudomonadota</taxon>
        <taxon>Alphaproteobacteria</taxon>
        <taxon>Hyphomicrobiales</taxon>
        <taxon>Nitrobacteraceae</taxon>
        <taxon>Bradyrhizobium</taxon>
    </lineage>
</organism>
<dbReference type="EMBL" id="LT670849">
    <property type="protein sequence ID" value="SHN66581.1"/>
    <property type="molecule type" value="Genomic_DNA"/>
</dbReference>
<accession>A0A1M7T767</accession>
<sequence>MTDLQDIESKFAPRSIAYTPEQAAMATGRSRSRIFKAIKNEELTARKDGKATLLEVDELRRWVRSLPAIGRDPVAA</sequence>
<evidence type="ECO:0000313" key="1">
    <source>
        <dbReference type="EMBL" id="SHN66581.1"/>
    </source>
</evidence>
<keyword evidence="2" id="KW-1185">Reference proteome</keyword>
<proteinExistence type="predicted"/>
<dbReference type="OrthoDB" id="8455293at2"/>
<gene>
    <name evidence="1" type="ORF">SAMN05444170_0998</name>
</gene>
<dbReference type="Proteomes" id="UP000184096">
    <property type="component" value="Chromosome I"/>
</dbReference>
<protein>
    <submittedName>
        <fullName evidence="1">DNA binding domain-containing protein, excisionase family</fullName>
    </submittedName>
</protein>
<dbReference type="AlphaFoldDB" id="A0A1M7T767"/>
<evidence type="ECO:0000313" key="2">
    <source>
        <dbReference type="Proteomes" id="UP000184096"/>
    </source>
</evidence>
<dbReference type="RefSeq" id="WP_072816944.1">
    <property type="nucleotide sequence ID" value="NZ_LT670849.1"/>
</dbReference>